<dbReference type="EMBL" id="JADNYJ010000067">
    <property type="protein sequence ID" value="KAF8893194.1"/>
    <property type="molecule type" value="Genomic_DNA"/>
</dbReference>
<keyword evidence="1" id="KW-1133">Transmembrane helix</keyword>
<keyword evidence="3" id="KW-1185">Reference proteome</keyword>
<dbReference type="AlphaFoldDB" id="A0A9P5TM94"/>
<evidence type="ECO:0000313" key="2">
    <source>
        <dbReference type="EMBL" id="KAF8893194.1"/>
    </source>
</evidence>
<keyword evidence="1" id="KW-0812">Transmembrane</keyword>
<accession>A0A9P5TM94</accession>
<evidence type="ECO:0000313" key="3">
    <source>
        <dbReference type="Proteomes" id="UP000724874"/>
    </source>
</evidence>
<proteinExistence type="predicted"/>
<comment type="caution">
    <text evidence="2">The sequence shown here is derived from an EMBL/GenBank/DDBJ whole genome shotgun (WGS) entry which is preliminary data.</text>
</comment>
<keyword evidence="1" id="KW-0472">Membrane</keyword>
<protein>
    <submittedName>
        <fullName evidence="2">Uncharacterized protein</fullName>
    </submittedName>
</protein>
<dbReference type="Proteomes" id="UP000724874">
    <property type="component" value="Unassembled WGS sequence"/>
</dbReference>
<organism evidence="2 3">
    <name type="scientific">Gymnopilus junonius</name>
    <name type="common">Spectacular rustgill mushroom</name>
    <name type="synonym">Gymnopilus spectabilis subsp. junonius</name>
    <dbReference type="NCBI Taxonomy" id="109634"/>
    <lineage>
        <taxon>Eukaryota</taxon>
        <taxon>Fungi</taxon>
        <taxon>Dikarya</taxon>
        <taxon>Basidiomycota</taxon>
        <taxon>Agaricomycotina</taxon>
        <taxon>Agaricomycetes</taxon>
        <taxon>Agaricomycetidae</taxon>
        <taxon>Agaricales</taxon>
        <taxon>Agaricineae</taxon>
        <taxon>Hymenogastraceae</taxon>
        <taxon>Gymnopilus</taxon>
    </lineage>
</organism>
<name>A0A9P5TM94_GYMJU</name>
<reference evidence="2" key="1">
    <citation type="submission" date="2020-11" db="EMBL/GenBank/DDBJ databases">
        <authorList>
            <consortium name="DOE Joint Genome Institute"/>
            <person name="Ahrendt S."/>
            <person name="Riley R."/>
            <person name="Andreopoulos W."/>
            <person name="LaButti K."/>
            <person name="Pangilinan J."/>
            <person name="Ruiz-duenas F.J."/>
            <person name="Barrasa J.M."/>
            <person name="Sanchez-Garcia M."/>
            <person name="Camarero S."/>
            <person name="Miyauchi S."/>
            <person name="Serrano A."/>
            <person name="Linde D."/>
            <person name="Babiker R."/>
            <person name="Drula E."/>
            <person name="Ayuso-Fernandez I."/>
            <person name="Pacheco R."/>
            <person name="Padilla G."/>
            <person name="Ferreira P."/>
            <person name="Barriuso J."/>
            <person name="Kellner H."/>
            <person name="Castanera R."/>
            <person name="Alfaro M."/>
            <person name="Ramirez L."/>
            <person name="Pisabarro A.G."/>
            <person name="Kuo A."/>
            <person name="Tritt A."/>
            <person name="Lipzen A."/>
            <person name="He G."/>
            <person name="Yan M."/>
            <person name="Ng V."/>
            <person name="Cullen D."/>
            <person name="Martin F."/>
            <person name="Rosso M.-N."/>
            <person name="Henrissat B."/>
            <person name="Hibbett D."/>
            <person name="Martinez A.T."/>
            <person name="Grigoriev I.V."/>
        </authorList>
    </citation>
    <scope>NUCLEOTIDE SEQUENCE</scope>
    <source>
        <strain evidence="2">AH 44721</strain>
    </source>
</reference>
<gene>
    <name evidence="2" type="ORF">CPB84DRAFT_1321274</name>
</gene>
<evidence type="ECO:0000256" key="1">
    <source>
        <dbReference type="SAM" id="Phobius"/>
    </source>
</evidence>
<sequence length="109" mass="12192">MTVNQHCGILVLQVELLCSGTIWSASPESSMSAVRLTFDKALEKLKMSKSIIYMSAKPIQLTFFSILFVAYMSIYSRASGFRKVRRTVHHPSAASKAVRHAHLHSLRAL</sequence>
<feature type="transmembrane region" description="Helical" evidence="1">
    <location>
        <begin position="51"/>
        <end position="75"/>
    </location>
</feature>